<sequence>MTLSSAKRAPPPITLVTLLADPPLMVSASSHTHSARSARLRFDPSPSMITFFSVAPGSTRNTAVCHSLSFWPWHLMFERA</sequence>
<keyword evidence="2" id="KW-1185">Reference proteome</keyword>
<reference evidence="1 2" key="1">
    <citation type="journal article" date="2022" name="bioRxiv">
        <title>The genome of the oomycete Peronosclerospora sorghi, a cosmopolitan pathogen of maize and sorghum, is inflated with dispersed pseudogenes.</title>
        <authorList>
            <person name="Fletcher K."/>
            <person name="Martin F."/>
            <person name="Isakeit T."/>
            <person name="Cavanaugh K."/>
            <person name="Magill C."/>
            <person name="Michelmore R."/>
        </authorList>
    </citation>
    <scope>NUCLEOTIDE SEQUENCE [LARGE SCALE GENOMIC DNA]</scope>
    <source>
        <strain evidence="1">P6</strain>
    </source>
</reference>
<organism evidence="1 2">
    <name type="scientific">Peronosclerospora sorghi</name>
    <dbReference type="NCBI Taxonomy" id="230839"/>
    <lineage>
        <taxon>Eukaryota</taxon>
        <taxon>Sar</taxon>
        <taxon>Stramenopiles</taxon>
        <taxon>Oomycota</taxon>
        <taxon>Peronosporomycetes</taxon>
        <taxon>Peronosporales</taxon>
        <taxon>Peronosporaceae</taxon>
        <taxon>Peronosclerospora</taxon>
    </lineage>
</organism>
<proteinExistence type="predicted"/>
<evidence type="ECO:0000313" key="2">
    <source>
        <dbReference type="Proteomes" id="UP001163321"/>
    </source>
</evidence>
<accession>A0ACC0W1J0</accession>
<protein>
    <submittedName>
        <fullName evidence="1">Uncharacterized protein</fullName>
    </submittedName>
</protein>
<name>A0ACC0W1J0_9STRA</name>
<dbReference type="Proteomes" id="UP001163321">
    <property type="component" value="Chromosome 5"/>
</dbReference>
<comment type="caution">
    <text evidence="1">The sequence shown here is derived from an EMBL/GenBank/DDBJ whole genome shotgun (WGS) entry which is preliminary data.</text>
</comment>
<dbReference type="EMBL" id="CM047584">
    <property type="protein sequence ID" value="KAI9911823.1"/>
    <property type="molecule type" value="Genomic_DNA"/>
</dbReference>
<gene>
    <name evidence="1" type="ORF">PsorP6_009705</name>
</gene>
<evidence type="ECO:0000313" key="1">
    <source>
        <dbReference type="EMBL" id="KAI9911823.1"/>
    </source>
</evidence>